<name>A0AAW1HS63_POPJA</name>
<dbReference type="AlphaFoldDB" id="A0AAW1HS63"/>
<keyword evidence="3" id="KW-0805">Transcription regulation</keyword>
<organism evidence="7 8">
    <name type="scientific">Popillia japonica</name>
    <name type="common">Japanese beetle</name>
    <dbReference type="NCBI Taxonomy" id="7064"/>
    <lineage>
        <taxon>Eukaryota</taxon>
        <taxon>Metazoa</taxon>
        <taxon>Ecdysozoa</taxon>
        <taxon>Arthropoda</taxon>
        <taxon>Hexapoda</taxon>
        <taxon>Insecta</taxon>
        <taxon>Pterygota</taxon>
        <taxon>Neoptera</taxon>
        <taxon>Endopterygota</taxon>
        <taxon>Coleoptera</taxon>
        <taxon>Polyphaga</taxon>
        <taxon>Scarabaeiformia</taxon>
        <taxon>Scarabaeidae</taxon>
        <taxon>Rutelinae</taxon>
        <taxon>Popillia</taxon>
    </lineage>
</organism>
<evidence type="ECO:0000256" key="1">
    <source>
        <dbReference type="ARBA" id="ARBA00011764"/>
    </source>
</evidence>
<evidence type="ECO:0000256" key="2">
    <source>
        <dbReference type="ARBA" id="ARBA00016807"/>
    </source>
</evidence>
<dbReference type="GO" id="GO:0003677">
    <property type="term" value="F:DNA binding"/>
    <property type="evidence" value="ECO:0007669"/>
    <property type="project" value="UniProtKB-KW"/>
</dbReference>
<evidence type="ECO:0000256" key="5">
    <source>
        <dbReference type="ARBA" id="ARBA00025466"/>
    </source>
</evidence>
<dbReference type="Pfam" id="PF13873">
    <property type="entry name" value="Myb_DNA-bind_5"/>
    <property type="match status" value="1"/>
</dbReference>
<evidence type="ECO:0000256" key="4">
    <source>
        <dbReference type="ARBA" id="ARBA00023163"/>
    </source>
</evidence>
<evidence type="ECO:0000313" key="8">
    <source>
        <dbReference type="Proteomes" id="UP001458880"/>
    </source>
</evidence>
<dbReference type="InterPro" id="IPR028002">
    <property type="entry name" value="Myb_DNA-bind_5"/>
</dbReference>
<keyword evidence="8" id="KW-1185">Reference proteome</keyword>
<comment type="subunit">
    <text evidence="1">Self-associates forming complexes of several hundred monomers.</text>
</comment>
<proteinExistence type="predicted"/>
<comment type="caution">
    <text evidence="7">The sequence shown here is derived from an EMBL/GenBank/DDBJ whole genome shotgun (WGS) entry which is preliminary data.</text>
</comment>
<comment type="function">
    <text evidence="5">Involved in transvection phenomena (= synapsis-dependent gene expression), where the synaptic pairing of chromosomes carrying genes with which zeste interacts influences the expression of these genes. Zeste binds to DNA and stimulates transcription from a nearby promoter.</text>
</comment>
<dbReference type="PANTHER" id="PTHR21411:SF0">
    <property type="entry name" value="REGULATORY PROTEIN ZESTE"/>
    <property type="match status" value="1"/>
</dbReference>
<evidence type="ECO:0000259" key="6">
    <source>
        <dbReference type="Pfam" id="PF13873"/>
    </source>
</evidence>
<feature type="domain" description="Myb/SANT-like DNA-binding" evidence="6">
    <location>
        <begin position="10"/>
        <end position="84"/>
    </location>
</feature>
<keyword evidence="7" id="KW-0238">DNA-binding</keyword>
<reference evidence="7 8" key="1">
    <citation type="journal article" date="2024" name="BMC Genomics">
        <title>De novo assembly and annotation of Popillia japonica's genome with initial clues to its potential as an invasive pest.</title>
        <authorList>
            <person name="Cucini C."/>
            <person name="Boschi S."/>
            <person name="Funari R."/>
            <person name="Cardaioli E."/>
            <person name="Iannotti N."/>
            <person name="Marturano G."/>
            <person name="Paoli F."/>
            <person name="Bruttini M."/>
            <person name="Carapelli A."/>
            <person name="Frati F."/>
            <person name="Nardi F."/>
        </authorList>
    </citation>
    <scope>NUCLEOTIDE SEQUENCE [LARGE SCALE GENOMIC DNA]</scope>
    <source>
        <strain evidence="7">DMR45628</strain>
    </source>
</reference>
<accession>A0AAW1HS63</accession>
<evidence type="ECO:0000313" key="7">
    <source>
        <dbReference type="EMBL" id="KAK9679385.1"/>
    </source>
</evidence>
<keyword evidence="4" id="KW-0804">Transcription</keyword>
<dbReference type="EMBL" id="JASPKY010001033">
    <property type="protein sequence ID" value="KAK9679385.1"/>
    <property type="molecule type" value="Genomic_DNA"/>
</dbReference>
<gene>
    <name evidence="7" type="ORF">QE152_g40075</name>
</gene>
<evidence type="ECO:0000256" key="3">
    <source>
        <dbReference type="ARBA" id="ARBA00023015"/>
    </source>
</evidence>
<protein>
    <recommendedName>
        <fullName evidence="2">Regulatory protein zeste</fullName>
    </recommendedName>
</protein>
<dbReference type="PANTHER" id="PTHR21411">
    <property type="entry name" value="APONTIC"/>
    <property type="match status" value="1"/>
</dbReference>
<dbReference type="Proteomes" id="UP001458880">
    <property type="component" value="Unassembled WGS sequence"/>
</dbReference>
<sequence>MADINEKRMRSANFSNEEKLLCLHLIKKYKHIIESKETGVVTWKQKENVWKIIEKEYNAQSSVYRSADVLKRFYNNKKKEARKVAATVKIDRQATGGGPSTYVPINDPIYDLTLDIINKKTVFGLPSKYDSDAQEYDLTSLPVSENVDNDTLAMEKEETIIIQMDSEENDANEVHNAGWDDCTPELHFILL</sequence>